<name>A0A812QSA3_9DINO</name>
<keyword evidence="3" id="KW-1185">Reference proteome</keyword>
<dbReference type="AlphaFoldDB" id="A0A812QSA3"/>
<dbReference type="EMBL" id="CAJNDS010002264">
    <property type="protein sequence ID" value="CAE7401165.1"/>
    <property type="molecule type" value="Genomic_DNA"/>
</dbReference>
<gene>
    <name evidence="2" type="ORF">SNAT2548_LOCUS21838</name>
</gene>
<organism evidence="2 3">
    <name type="scientific">Symbiodinium natans</name>
    <dbReference type="NCBI Taxonomy" id="878477"/>
    <lineage>
        <taxon>Eukaryota</taxon>
        <taxon>Sar</taxon>
        <taxon>Alveolata</taxon>
        <taxon>Dinophyceae</taxon>
        <taxon>Suessiales</taxon>
        <taxon>Symbiodiniaceae</taxon>
        <taxon>Symbiodinium</taxon>
    </lineage>
</organism>
<feature type="compositionally biased region" description="Basic and acidic residues" evidence="1">
    <location>
        <begin position="96"/>
        <end position="111"/>
    </location>
</feature>
<feature type="region of interest" description="Disordered" evidence="1">
    <location>
        <begin position="53"/>
        <end position="111"/>
    </location>
</feature>
<evidence type="ECO:0000256" key="1">
    <source>
        <dbReference type="SAM" id="MobiDB-lite"/>
    </source>
</evidence>
<dbReference type="Proteomes" id="UP000604046">
    <property type="component" value="Unassembled WGS sequence"/>
</dbReference>
<evidence type="ECO:0000313" key="3">
    <source>
        <dbReference type="Proteomes" id="UP000604046"/>
    </source>
</evidence>
<reference evidence="2" key="1">
    <citation type="submission" date="2021-02" db="EMBL/GenBank/DDBJ databases">
        <authorList>
            <person name="Dougan E. K."/>
            <person name="Rhodes N."/>
            <person name="Thang M."/>
            <person name="Chan C."/>
        </authorList>
    </citation>
    <scope>NUCLEOTIDE SEQUENCE</scope>
</reference>
<sequence>MSPCRICRCREPAGDDGLCDPCAHFRWVQALVQGRALPAWHTGAAASLLQGVEALARGDPPPQGRSRSRTRSPGAGSPEPPHSKGRGKGKGQSWQWDRRKGNGKGRSDEDLALAREAARAAADAAVAAMRGR</sequence>
<evidence type="ECO:0000313" key="2">
    <source>
        <dbReference type="EMBL" id="CAE7401165.1"/>
    </source>
</evidence>
<comment type="caution">
    <text evidence="2">The sequence shown here is derived from an EMBL/GenBank/DDBJ whole genome shotgun (WGS) entry which is preliminary data.</text>
</comment>
<accession>A0A812QSA3</accession>
<protein>
    <submittedName>
        <fullName evidence="2">Uncharacterized protein</fullName>
    </submittedName>
</protein>
<proteinExistence type="predicted"/>
<dbReference type="OrthoDB" id="10661740at2759"/>